<dbReference type="AlphaFoldDB" id="A0AB73IPZ2"/>
<accession>A0AB73IPZ2</accession>
<protein>
    <submittedName>
        <fullName evidence="1">Uncharacterized protein</fullName>
    </submittedName>
</protein>
<gene>
    <name evidence="1" type="ORF">J2793_007221</name>
</gene>
<dbReference type="Proteomes" id="UP001229486">
    <property type="component" value="Unassembled WGS sequence"/>
</dbReference>
<sequence length="210" mass="23730">MRRSQGRVTHRGLRTRKIEEKNLIYSHMHIDSLASSFLSGGRDLRSREDVRANGLCWVEALERVAAECISNGEHREQCLTSWVTHGGRIREEIGDDRLLVQLLREVLPRYESPSLTLYRGESAERFQDGRIGLCWSSQRHTAEMFGSGLNAYYPGGGVLLSATVDAAAILSGPGKHSRWLGEAEHTVDPHKLTELEVLLRYPNPNDRARR</sequence>
<reference evidence="1" key="1">
    <citation type="submission" date="2023-07" db="EMBL/GenBank/DDBJ databases">
        <title>Sorghum-associated microbial communities from plants grown in Nebraska, USA.</title>
        <authorList>
            <person name="Schachtman D."/>
        </authorList>
    </citation>
    <scope>NUCLEOTIDE SEQUENCE</scope>
    <source>
        <strain evidence="1">DS1061</strain>
    </source>
</reference>
<evidence type="ECO:0000313" key="1">
    <source>
        <dbReference type="EMBL" id="MDP9651746.1"/>
    </source>
</evidence>
<comment type="caution">
    <text evidence="1">The sequence shown here is derived from an EMBL/GenBank/DDBJ whole genome shotgun (WGS) entry which is preliminary data.</text>
</comment>
<organism evidence="1 2">
    <name type="scientific">Paraburkholderia caledonica</name>
    <dbReference type="NCBI Taxonomy" id="134536"/>
    <lineage>
        <taxon>Bacteria</taxon>
        <taxon>Pseudomonadati</taxon>
        <taxon>Pseudomonadota</taxon>
        <taxon>Betaproteobacteria</taxon>
        <taxon>Burkholderiales</taxon>
        <taxon>Burkholderiaceae</taxon>
        <taxon>Paraburkholderia</taxon>
    </lineage>
</organism>
<evidence type="ECO:0000313" key="2">
    <source>
        <dbReference type="Proteomes" id="UP001229486"/>
    </source>
</evidence>
<proteinExistence type="predicted"/>
<name>A0AB73IPZ2_9BURK</name>
<dbReference type="EMBL" id="JAURTK010000029">
    <property type="protein sequence ID" value="MDP9651746.1"/>
    <property type="molecule type" value="Genomic_DNA"/>
</dbReference>